<dbReference type="SUPFAM" id="SSF53850">
    <property type="entry name" value="Periplasmic binding protein-like II"/>
    <property type="match status" value="1"/>
</dbReference>
<dbReference type="InterPro" id="IPR011972">
    <property type="entry name" value="CHP02285"/>
</dbReference>
<gene>
    <name evidence="2" type="ORF">COO92_11280</name>
</gene>
<name>A0A2N3L688_9PROT</name>
<evidence type="ECO:0000313" key="3">
    <source>
        <dbReference type="Proteomes" id="UP000233332"/>
    </source>
</evidence>
<dbReference type="Gene3D" id="3.40.190.10">
    <property type="entry name" value="Periplasmic binding protein-like II"/>
    <property type="match status" value="2"/>
</dbReference>
<protein>
    <submittedName>
        <fullName evidence="2">Uncharacterized protein</fullName>
    </submittedName>
</protein>
<sequence length="306" mass="34581">MLLFRSCLKRARRMALGLFAPALCAPVFMSPAFITPVLAQPVNEIVWTLTPLPPAMVEKDGKIVGYGVDTLDWFIDRLPAYRHKKEIVPLPRLMQSLTEGGTLCNIGMNKTPEREQILVFSDAVLPHLPVSLVTQTKNDDRLAPYLDDDDHVDLVRLIKSGKLNGAIRAQRSYGAVVDPILKSFSGNPTMTVIGTDEQFLPMITLDRIDWTLYFPAELEYHRRQKTPDTRFTTWPIAGNDHVIPASIACTKTQTGHAVVNDINALVVEHPEMPWVTFYTASLSQSDRKRYAREVRFWQAHKDDITE</sequence>
<comment type="caution">
    <text evidence="2">The sequence shown here is derived from an EMBL/GenBank/DDBJ whole genome shotgun (WGS) entry which is preliminary data.</text>
</comment>
<evidence type="ECO:0000313" key="2">
    <source>
        <dbReference type="EMBL" id="PKR58318.1"/>
    </source>
</evidence>
<proteinExistence type="predicted"/>
<feature type="signal peptide" evidence="1">
    <location>
        <begin position="1"/>
        <end position="39"/>
    </location>
</feature>
<feature type="chain" id="PRO_5015001459" evidence="1">
    <location>
        <begin position="40"/>
        <end position="306"/>
    </location>
</feature>
<keyword evidence="3" id="KW-1185">Reference proteome</keyword>
<dbReference type="Proteomes" id="UP000233332">
    <property type="component" value="Unassembled WGS sequence"/>
</dbReference>
<dbReference type="NCBIfam" id="TIGR02285">
    <property type="entry name" value="TIGR02285 family protein"/>
    <property type="match status" value="1"/>
</dbReference>
<dbReference type="RefSeq" id="WP_133125060.1">
    <property type="nucleotide sequence ID" value="NZ_NXGX01000004.1"/>
</dbReference>
<accession>A0A2N3L688</accession>
<organism evidence="2 3">
    <name type="scientific">Thalassospira lohafexi</name>
    <dbReference type="NCBI Taxonomy" id="744227"/>
    <lineage>
        <taxon>Bacteria</taxon>
        <taxon>Pseudomonadati</taxon>
        <taxon>Pseudomonadota</taxon>
        <taxon>Alphaproteobacteria</taxon>
        <taxon>Rhodospirillales</taxon>
        <taxon>Thalassospiraceae</taxon>
        <taxon>Thalassospira</taxon>
    </lineage>
</organism>
<evidence type="ECO:0000256" key="1">
    <source>
        <dbReference type="SAM" id="SignalP"/>
    </source>
</evidence>
<keyword evidence="1" id="KW-0732">Signal</keyword>
<reference evidence="2 3" key="1">
    <citation type="submission" date="2017-09" db="EMBL/GenBank/DDBJ databases">
        <title>Biodiversity and function of Thalassospira species in the particle-attached aromatic-hydrocarbon-degrading consortia from the surface seawater of the China South Sea.</title>
        <authorList>
            <person name="Dong C."/>
            <person name="Lai Q."/>
            <person name="Shao Z."/>
        </authorList>
    </citation>
    <scope>NUCLEOTIDE SEQUENCE [LARGE SCALE GENOMIC DNA]</scope>
    <source>
        <strain evidence="2 3">139Z-12</strain>
    </source>
</reference>
<dbReference type="EMBL" id="NXGX01000004">
    <property type="protein sequence ID" value="PKR58318.1"/>
    <property type="molecule type" value="Genomic_DNA"/>
</dbReference>
<dbReference type="AlphaFoldDB" id="A0A2N3L688"/>